<protein>
    <submittedName>
        <fullName evidence="1">Aromatic ring-hydroxylating dioxygenase subunit alpha</fullName>
    </submittedName>
</protein>
<keyword evidence="1" id="KW-0223">Dioxygenase</keyword>
<name>A0A3B9IGI1_9PROT</name>
<keyword evidence="1" id="KW-0560">Oxidoreductase</keyword>
<reference evidence="1 2" key="1">
    <citation type="journal article" date="2018" name="Nat. Biotechnol.">
        <title>A standardized bacterial taxonomy based on genome phylogeny substantially revises the tree of life.</title>
        <authorList>
            <person name="Parks D.H."/>
            <person name="Chuvochina M."/>
            <person name="Waite D.W."/>
            <person name="Rinke C."/>
            <person name="Skarshewski A."/>
            <person name="Chaumeil P.A."/>
            <person name="Hugenholtz P."/>
        </authorList>
    </citation>
    <scope>NUCLEOTIDE SEQUENCE [LARGE SCALE GENOMIC DNA]</scope>
    <source>
        <strain evidence="1">UBA8739</strain>
    </source>
</reference>
<accession>A0A3B9IGI1</accession>
<dbReference type="AlphaFoldDB" id="A0A3B9IGI1"/>
<dbReference type="Proteomes" id="UP000257706">
    <property type="component" value="Unassembled WGS sequence"/>
</dbReference>
<evidence type="ECO:0000313" key="2">
    <source>
        <dbReference type="Proteomes" id="UP000257706"/>
    </source>
</evidence>
<sequence length="56" mass="6319">GAESSLPGHIHHGSLNDANQRQFYKRWAEFMRFDSWGDLQRAETAPPAKPLPQAAE</sequence>
<comment type="caution">
    <text evidence="1">The sequence shown here is derived from an EMBL/GenBank/DDBJ whole genome shotgun (WGS) entry which is preliminary data.</text>
</comment>
<dbReference type="GO" id="GO:0051213">
    <property type="term" value="F:dioxygenase activity"/>
    <property type="evidence" value="ECO:0007669"/>
    <property type="project" value="UniProtKB-KW"/>
</dbReference>
<proteinExistence type="predicted"/>
<organism evidence="1 2">
    <name type="scientific">Tistrella mobilis</name>
    <dbReference type="NCBI Taxonomy" id="171437"/>
    <lineage>
        <taxon>Bacteria</taxon>
        <taxon>Pseudomonadati</taxon>
        <taxon>Pseudomonadota</taxon>
        <taxon>Alphaproteobacteria</taxon>
        <taxon>Geminicoccales</taxon>
        <taxon>Geminicoccaceae</taxon>
        <taxon>Tistrella</taxon>
    </lineage>
</organism>
<feature type="non-terminal residue" evidence="1">
    <location>
        <position position="1"/>
    </location>
</feature>
<gene>
    <name evidence="1" type="ORF">DCK97_06105</name>
</gene>
<evidence type="ECO:0000313" key="1">
    <source>
        <dbReference type="EMBL" id="HAE46974.1"/>
    </source>
</evidence>
<dbReference type="Gene3D" id="3.90.380.10">
    <property type="entry name" value="Naphthalene 1,2-dioxygenase Alpha Subunit, Chain A, domain 1"/>
    <property type="match status" value="1"/>
</dbReference>
<dbReference type="EMBL" id="DMAI01000098">
    <property type="protein sequence ID" value="HAE46974.1"/>
    <property type="molecule type" value="Genomic_DNA"/>
</dbReference>